<proteinExistence type="predicted"/>
<gene>
    <name evidence="2" type="ORF">HM1_0784</name>
</gene>
<evidence type="ECO:0000313" key="3">
    <source>
        <dbReference type="Proteomes" id="UP000008550"/>
    </source>
</evidence>
<name>B0TB44_HELMI</name>
<keyword evidence="3" id="KW-1185">Reference proteome</keyword>
<keyword evidence="1" id="KW-0812">Transmembrane</keyword>
<protein>
    <submittedName>
        <fullName evidence="2">Uncharacterized protein</fullName>
    </submittedName>
</protein>
<dbReference type="AlphaFoldDB" id="B0TB44"/>
<organism evidence="2 3">
    <name type="scientific">Heliobacterium modesticaldum (strain ATCC 51547 / Ice1)</name>
    <dbReference type="NCBI Taxonomy" id="498761"/>
    <lineage>
        <taxon>Bacteria</taxon>
        <taxon>Bacillati</taxon>
        <taxon>Bacillota</taxon>
        <taxon>Clostridia</taxon>
        <taxon>Eubacteriales</taxon>
        <taxon>Heliobacteriaceae</taxon>
        <taxon>Heliomicrobium</taxon>
    </lineage>
</organism>
<keyword evidence="1" id="KW-1133">Transmembrane helix</keyword>
<evidence type="ECO:0000313" key="2">
    <source>
        <dbReference type="EMBL" id="ABZ83771.1"/>
    </source>
</evidence>
<sequence>MLALIGKTQKLMKVLAVIFLLAGLSGGIYEFLETSRWLITLVYISSGIVVFLIFFCLVMIMQQLKNVQKAVEKSGETVCDCFAADNPQMVAKTDRL</sequence>
<dbReference type="KEGG" id="hmo:HM1_0784"/>
<dbReference type="Proteomes" id="UP000008550">
    <property type="component" value="Chromosome"/>
</dbReference>
<feature type="transmembrane region" description="Helical" evidence="1">
    <location>
        <begin position="12"/>
        <end position="32"/>
    </location>
</feature>
<evidence type="ECO:0000256" key="1">
    <source>
        <dbReference type="SAM" id="Phobius"/>
    </source>
</evidence>
<keyword evidence="1" id="KW-0472">Membrane</keyword>
<reference evidence="2 3" key="1">
    <citation type="journal article" date="2008" name="J. Bacteriol.">
        <title>The genome of Heliobacterium modesticaldum, a phototrophic representative of the Firmicutes containing the simplest photosynthetic apparatus.</title>
        <authorList>
            <person name="Sattley W.M."/>
            <person name="Madigan M.T."/>
            <person name="Swingley W.D."/>
            <person name="Cheung P.C."/>
            <person name="Clocksin K.M."/>
            <person name="Conrad A.L."/>
            <person name="Dejesa L.C."/>
            <person name="Honchak B.M."/>
            <person name="Jung D.O."/>
            <person name="Karbach L.E."/>
            <person name="Kurdoglu A."/>
            <person name="Lahiri S."/>
            <person name="Mastrian S.D."/>
            <person name="Page L.E."/>
            <person name="Taylor H.L."/>
            <person name="Wang Z.T."/>
            <person name="Raymond J."/>
            <person name="Chen M."/>
            <person name="Blankenship R.E."/>
            <person name="Touchman J.W."/>
        </authorList>
    </citation>
    <scope>NUCLEOTIDE SEQUENCE [LARGE SCALE GENOMIC DNA]</scope>
    <source>
        <strain evidence="3">ATCC 51547 / Ice1</strain>
    </source>
</reference>
<dbReference type="RefSeq" id="WP_012282293.1">
    <property type="nucleotide sequence ID" value="NC_010337.2"/>
</dbReference>
<dbReference type="HOGENOM" id="CLU_2355850_0_0_9"/>
<feature type="transmembrane region" description="Helical" evidence="1">
    <location>
        <begin position="38"/>
        <end position="60"/>
    </location>
</feature>
<dbReference type="OrthoDB" id="3176438at2"/>
<dbReference type="EMBL" id="CP000930">
    <property type="protein sequence ID" value="ABZ83771.1"/>
    <property type="molecule type" value="Genomic_DNA"/>
</dbReference>
<dbReference type="STRING" id="498761.HM1_0784"/>
<accession>B0TB44</accession>